<dbReference type="InterPro" id="IPR003838">
    <property type="entry name" value="ABC3_permease_C"/>
</dbReference>
<accession>A0A9E8NGB8</accession>
<evidence type="ECO:0000259" key="7">
    <source>
        <dbReference type="Pfam" id="PF02687"/>
    </source>
</evidence>
<dbReference type="NCBIfam" id="NF038404">
    <property type="entry name" value="perm_prefix_2"/>
    <property type="match status" value="1"/>
</dbReference>
<dbReference type="InterPro" id="IPR047699">
    <property type="entry name" value="Permease_put_prefix"/>
</dbReference>
<keyword evidence="2" id="KW-1003">Cell membrane</keyword>
<evidence type="ECO:0000259" key="8">
    <source>
        <dbReference type="Pfam" id="PF12704"/>
    </source>
</evidence>
<feature type="transmembrane region" description="Helical" evidence="6">
    <location>
        <begin position="517"/>
        <end position="540"/>
    </location>
</feature>
<dbReference type="KEGG" id="dpf:ON006_12655"/>
<dbReference type="Pfam" id="PF12704">
    <property type="entry name" value="MacB_PCD"/>
    <property type="match status" value="2"/>
</dbReference>
<dbReference type="InterPro" id="IPR050250">
    <property type="entry name" value="Macrolide_Exporter_MacB"/>
</dbReference>
<dbReference type="Proteomes" id="UP001164653">
    <property type="component" value="Chromosome"/>
</dbReference>
<dbReference type="GO" id="GO:0005886">
    <property type="term" value="C:plasma membrane"/>
    <property type="evidence" value="ECO:0007669"/>
    <property type="project" value="UniProtKB-SubCell"/>
</dbReference>
<feature type="domain" description="ABC3 transporter permease C-terminal" evidence="7">
    <location>
        <begin position="386"/>
        <end position="500"/>
    </location>
</feature>
<evidence type="ECO:0000256" key="3">
    <source>
        <dbReference type="ARBA" id="ARBA00022692"/>
    </source>
</evidence>
<organism evidence="9 10">
    <name type="scientific">Dyadobacter pollutisoli</name>
    <dbReference type="NCBI Taxonomy" id="2910158"/>
    <lineage>
        <taxon>Bacteria</taxon>
        <taxon>Pseudomonadati</taxon>
        <taxon>Bacteroidota</taxon>
        <taxon>Cytophagia</taxon>
        <taxon>Cytophagales</taxon>
        <taxon>Spirosomataceae</taxon>
        <taxon>Dyadobacter</taxon>
    </lineage>
</organism>
<feature type="domain" description="MacB-like periplasmic core" evidence="8">
    <location>
        <begin position="522"/>
        <end position="685"/>
    </location>
</feature>
<feature type="transmembrane region" description="Helical" evidence="6">
    <location>
        <begin position="475"/>
        <end position="497"/>
    </location>
</feature>
<evidence type="ECO:0000313" key="9">
    <source>
        <dbReference type="EMBL" id="WAC14788.1"/>
    </source>
</evidence>
<sequence length="882" mass="99465">MKPDPRKPPVLAEKLLRWICAPHQVESILGDLHEEFIFQAKKVGLQKARLFYWCEALGFIKLRYIKRKKSPYSSTFIFSHDMIRNYFTIAWRTLSHSKVYSFINVIGLSIGLAAAMLILLYTKDEVSFDQFHANNPNIYRITSQFISTTGQQKGLGANTGFLQGPKFAAGVPEILHAVRYHGHRNDIKKGNEIKSEEVFRVDSSFFSIFSFPLLSGNPQTALKEPRSVVISEEMAEKHFGNKNVLGKTILMKDSFDKDARFEPFTVTGVAQKSPQNSSIKFNFLIPIVTNHGEMERSQNWFNTFLNTFVVLAPGTNVSLVEKKMNLVYNADAKEAIKEVAAKFGVTDRKVYRLQPFTEMHLSADLPADNGLTDHSNPQLSYILTGIALFILTIACINFVNLTVARSLKRAKEIGVRKVIGGGRMQLVVQFLGESFLLCLAAFIFALALVQLTLPTFNHLANKALAISYLFDIKLILGYLLLFFATGLLAGFYPALVLSGYDPVKTLYNRMQLSGKNYLQTSLVVLQFTIASFLIIGTLTINSQFNYLINKDLGYNDEHLISVEKNNLTREEAHLLTLELEKDPNIIAVAPKNGGRWNTAAKVSGNIELQFAYETIDPQFLPTIQVPIVNGRNFSDAFPADSARSVLVNETFVKQAGWKDPIGQIVDFWYDNLKYTVVGVVRDYHYTSLNEKIGPQLFTMKPRNQYGRFFVKIKAGTESTSLRHIGETYTKLFPLDPYTYKFIDDENQKRYESEAKWKQIMLFGTVLTIFISCIGLFGLATLSAERRTKEIGVRKVMGASVTSIARLLTSDFLKLVCISFVFAFPLAYYAIDKWLQNYPYRVDVSAVTFLEAALMAVVVAFLTVSFQSVRAALMNPVKSLRSE</sequence>
<dbReference type="Pfam" id="PF02687">
    <property type="entry name" value="FtsX"/>
    <property type="match status" value="2"/>
</dbReference>
<dbReference type="PANTHER" id="PTHR30572">
    <property type="entry name" value="MEMBRANE COMPONENT OF TRANSPORTER-RELATED"/>
    <property type="match status" value="1"/>
</dbReference>
<evidence type="ECO:0000256" key="2">
    <source>
        <dbReference type="ARBA" id="ARBA00022475"/>
    </source>
</evidence>
<feature type="domain" description="MacB-like periplasmic core" evidence="8">
    <location>
        <begin position="101"/>
        <end position="324"/>
    </location>
</feature>
<keyword evidence="10" id="KW-1185">Reference proteome</keyword>
<dbReference type="RefSeq" id="WP_244820155.1">
    <property type="nucleotide sequence ID" value="NZ_CP112998.1"/>
</dbReference>
<evidence type="ECO:0000256" key="6">
    <source>
        <dbReference type="SAM" id="Phobius"/>
    </source>
</evidence>
<evidence type="ECO:0000256" key="4">
    <source>
        <dbReference type="ARBA" id="ARBA00022989"/>
    </source>
</evidence>
<dbReference type="InterPro" id="IPR025857">
    <property type="entry name" value="MacB_PCD"/>
</dbReference>
<gene>
    <name evidence="9" type="ORF">ON006_12655</name>
</gene>
<name>A0A9E8NGB8_9BACT</name>
<dbReference type="GO" id="GO:0022857">
    <property type="term" value="F:transmembrane transporter activity"/>
    <property type="evidence" value="ECO:0007669"/>
    <property type="project" value="TreeGrafter"/>
</dbReference>
<comment type="subcellular location">
    <subcellularLocation>
        <location evidence="1">Cell membrane</location>
        <topology evidence="1">Multi-pass membrane protein</topology>
    </subcellularLocation>
</comment>
<feature type="domain" description="ABC3 transporter permease C-terminal" evidence="7">
    <location>
        <begin position="763"/>
        <end position="875"/>
    </location>
</feature>
<dbReference type="PANTHER" id="PTHR30572:SF18">
    <property type="entry name" value="ABC-TYPE MACROLIDE FAMILY EXPORT SYSTEM PERMEASE COMPONENT 2"/>
    <property type="match status" value="1"/>
</dbReference>
<dbReference type="EMBL" id="CP112998">
    <property type="protein sequence ID" value="WAC14788.1"/>
    <property type="molecule type" value="Genomic_DNA"/>
</dbReference>
<feature type="transmembrane region" description="Helical" evidence="6">
    <location>
        <begin position="424"/>
        <end position="449"/>
    </location>
</feature>
<feature type="transmembrane region" description="Helical" evidence="6">
    <location>
        <begin position="759"/>
        <end position="781"/>
    </location>
</feature>
<evidence type="ECO:0000313" key="10">
    <source>
        <dbReference type="Proteomes" id="UP001164653"/>
    </source>
</evidence>
<keyword evidence="5 6" id="KW-0472">Membrane</keyword>
<evidence type="ECO:0000256" key="5">
    <source>
        <dbReference type="ARBA" id="ARBA00023136"/>
    </source>
</evidence>
<feature type="transmembrane region" description="Helical" evidence="6">
    <location>
        <begin position="379"/>
        <end position="403"/>
    </location>
</feature>
<feature type="transmembrane region" description="Helical" evidence="6">
    <location>
        <begin position="850"/>
        <end position="872"/>
    </location>
</feature>
<reference evidence="9" key="1">
    <citation type="submission" date="2022-11" db="EMBL/GenBank/DDBJ databases">
        <title>Dyadobacter pollutisoli sp. nov., isolated from plastic dumped soil.</title>
        <authorList>
            <person name="Kim J.M."/>
            <person name="Kim K.R."/>
            <person name="Lee J.K."/>
            <person name="Hao L."/>
            <person name="Jeon C.O."/>
        </authorList>
    </citation>
    <scope>NUCLEOTIDE SEQUENCE</scope>
    <source>
        <strain evidence="9">U1</strain>
    </source>
</reference>
<feature type="transmembrane region" description="Helical" evidence="6">
    <location>
        <begin position="811"/>
        <end position="830"/>
    </location>
</feature>
<proteinExistence type="predicted"/>
<evidence type="ECO:0000256" key="1">
    <source>
        <dbReference type="ARBA" id="ARBA00004651"/>
    </source>
</evidence>
<keyword evidence="3 6" id="KW-0812">Transmembrane</keyword>
<protein>
    <submittedName>
        <fullName evidence="9">ABC transporter permease</fullName>
    </submittedName>
</protein>
<feature type="transmembrane region" description="Helical" evidence="6">
    <location>
        <begin position="99"/>
        <end position="121"/>
    </location>
</feature>
<keyword evidence="4 6" id="KW-1133">Transmembrane helix</keyword>
<dbReference type="AlphaFoldDB" id="A0A9E8NGB8"/>